<reference evidence="5" key="1">
    <citation type="journal article" date="2019" name="Int. J. Syst. Evol. Microbiol.">
        <title>The Global Catalogue of Microorganisms (GCM) 10K type strain sequencing project: providing services to taxonomists for standard genome sequencing and annotation.</title>
        <authorList>
            <consortium name="The Broad Institute Genomics Platform"/>
            <consortium name="The Broad Institute Genome Sequencing Center for Infectious Disease"/>
            <person name="Wu L."/>
            <person name="Ma J."/>
        </authorList>
    </citation>
    <scope>NUCLEOTIDE SEQUENCE [LARGE SCALE GENOMIC DNA]</scope>
    <source>
        <strain evidence="5">JCM 18959</strain>
    </source>
</reference>
<evidence type="ECO:0000313" key="5">
    <source>
        <dbReference type="Proteomes" id="UP001501407"/>
    </source>
</evidence>
<dbReference type="InterPro" id="IPR003593">
    <property type="entry name" value="AAA+_ATPase"/>
</dbReference>
<dbReference type="InterPro" id="IPR050107">
    <property type="entry name" value="ABC_carbohydrate_import_ATPase"/>
</dbReference>
<keyword evidence="1" id="KW-0547">Nucleotide-binding</keyword>
<accession>A0ABP9M8U1</accession>
<dbReference type="EMBL" id="BAABKZ010000001">
    <property type="protein sequence ID" value="GAA5091093.1"/>
    <property type="molecule type" value="Genomic_DNA"/>
</dbReference>
<evidence type="ECO:0000256" key="1">
    <source>
        <dbReference type="ARBA" id="ARBA00022741"/>
    </source>
</evidence>
<dbReference type="RefSeq" id="WP_194413516.1">
    <property type="nucleotide sequence ID" value="NZ_BAABKZ010000001.1"/>
</dbReference>
<dbReference type="Gene3D" id="3.40.50.300">
    <property type="entry name" value="P-loop containing nucleotide triphosphate hydrolases"/>
    <property type="match status" value="1"/>
</dbReference>
<dbReference type="PANTHER" id="PTHR43790">
    <property type="entry name" value="CARBOHYDRATE TRANSPORT ATP-BINDING PROTEIN MG119-RELATED"/>
    <property type="match status" value="1"/>
</dbReference>
<dbReference type="SMART" id="SM00382">
    <property type="entry name" value="AAA"/>
    <property type="match status" value="1"/>
</dbReference>
<dbReference type="InterPro" id="IPR003439">
    <property type="entry name" value="ABC_transporter-like_ATP-bd"/>
</dbReference>
<dbReference type="InterPro" id="IPR027417">
    <property type="entry name" value="P-loop_NTPase"/>
</dbReference>
<organism evidence="4 5">
    <name type="scientific">Microbacterium yannicii</name>
    <dbReference type="NCBI Taxonomy" id="671622"/>
    <lineage>
        <taxon>Bacteria</taxon>
        <taxon>Bacillati</taxon>
        <taxon>Actinomycetota</taxon>
        <taxon>Actinomycetes</taxon>
        <taxon>Micrococcales</taxon>
        <taxon>Microbacteriaceae</taxon>
        <taxon>Microbacterium</taxon>
    </lineage>
</organism>
<name>A0ABP9M8U1_9MICO</name>
<dbReference type="PROSITE" id="PS50893">
    <property type="entry name" value="ABC_TRANSPORTER_2"/>
    <property type="match status" value="1"/>
</dbReference>
<dbReference type="Proteomes" id="UP001501407">
    <property type="component" value="Unassembled WGS sequence"/>
</dbReference>
<sequence length="274" mass="28954">MSDTSTITPTVGVEPIIQLVGVKKSFGPVSVLKGVDLKVHPGKVTALVGDNGAGKSTLIKGLAGVQPYDEGEVLIDGVHRDLHAPRDAGNLGIEVVYQDLALCDNLDIVQNMFLGREELTFGTFDEGRMEKEASDTLRSLSVRTVKSVRQKVSSLSGGQRQTVAIARAVLKKARVVILDEPTAALGVAQTEQVLNLVKRLSEQGVAVVLISHNLVDVFEVADDIAVLYLGQMVAQIPASSTTRDDVVGYITGTKAPAGVTILDTSTVRTEGGAE</sequence>
<evidence type="ECO:0000313" key="4">
    <source>
        <dbReference type="EMBL" id="GAA5091093.1"/>
    </source>
</evidence>
<dbReference type="GO" id="GO:0005524">
    <property type="term" value="F:ATP binding"/>
    <property type="evidence" value="ECO:0007669"/>
    <property type="project" value="UniProtKB-KW"/>
</dbReference>
<dbReference type="Pfam" id="PF00005">
    <property type="entry name" value="ABC_tran"/>
    <property type="match status" value="1"/>
</dbReference>
<protein>
    <submittedName>
        <fullName evidence="4">ATP-binding cassette domain-containing protein</fullName>
    </submittedName>
</protein>
<dbReference type="SUPFAM" id="SSF52540">
    <property type="entry name" value="P-loop containing nucleoside triphosphate hydrolases"/>
    <property type="match status" value="1"/>
</dbReference>
<keyword evidence="5" id="KW-1185">Reference proteome</keyword>
<gene>
    <name evidence="4" type="ORF">GCM10025760_17740</name>
</gene>
<feature type="domain" description="ABC transporter" evidence="3">
    <location>
        <begin position="17"/>
        <end position="254"/>
    </location>
</feature>
<comment type="caution">
    <text evidence="4">The sequence shown here is derived from an EMBL/GenBank/DDBJ whole genome shotgun (WGS) entry which is preliminary data.</text>
</comment>
<evidence type="ECO:0000256" key="2">
    <source>
        <dbReference type="ARBA" id="ARBA00022840"/>
    </source>
</evidence>
<proteinExistence type="predicted"/>
<keyword evidence="2 4" id="KW-0067">ATP-binding</keyword>
<dbReference type="CDD" id="cd03216">
    <property type="entry name" value="ABC_Carb_Monos_I"/>
    <property type="match status" value="1"/>
</dbReference>
<evidence type="ECO:0000259" key="3">
    <source>
        <dbReference type="PROSITE" id="PS50893"/>
    </source>
</evidence>
<dbReference type="PANTHER" id="PTHR43790:SF8">
    <property type="entry name" value="SUGAR ABC TRANSPORTER ATP-BINDING PROTEIN"/>
    <property type="match status" value="1"/>
</dbReference>